<dbReference type="Pfam" id="PF21784">
    <property type="entry name" value="Bflower"/>
    <property type="match status" value="1"/>
</dbReference>
<comment type="caution">
    <text evidence="2">The sequence shown here is derived from an EMBL/GenBank/DDBJ whole genome shotgun (WGS) entry which is preliminary data.</text>
</comment>
<feature type="domain" description="4-fold beta flower" evidence="1">
    <location>
        <begin position="5"/>
        <end position="117"/>
    </location>
</feature>
<dbReference type="InterPro" id="IPR048911">
    <property type="entry name" value="Bflower"/>
</dbReference>
<sequence>MSLNFYDRAGAPIAYTDDGEHIFTISGRPVAYLYDGSVYSYQGHHLGLMVDGVIRDNSGHVAFFTDGARLSVTRPMLRLMPLKGLKQLKPLKQLRQLRPLKPLNRSTWSQLSSQQFFFF</sequence>
<name>A0A8H2NS33_PSEFL</name>
<dbReference type="RefSeq" id="WP_150757617.1">
    <property type="nucleotide sequence ID" value="NZ_CABVIE010000005.1"/>
</dbReference>
<evidence type="ECO:0000313" key="2">
    <source>
        <dbReference type="EMBL" id="VVO83023.1"/>
    </source>
</evidence>
<proteinExistence type="predicted"/>
<dbReference type="EMBL" id="CABVIE010000005">
    <property type="protein sequence ID" value="VVO83023.1"/>
    <property type="molecule type" value="Genomic_DNA"/>
</dbReference>
<evidence type="ECO:0000259" key="1">
    <source>
        <dbReference type="Pfam" id="PF21784"/>
    </source>
</evidence>
<organism evidence="2 3">
    <name type="scientific">Pseudomonas fluorescens</name>
    <dbReference type="NCBI Taxonomy" id="294"/>
    <lineage>
        <taxon>Bacteria</taxon>
        <taxon>Pseudomonadati</taxon>
        <taxon>Pseudomonadota</taxon>
        <taxon>Gammaproteobacteria</taxon>
        <taxon>Pseudomonadales</taxon>
        <taxon>Pseudomonadaceae</taxon>
        <taxon>Pseudomonas</taxon>
    </lineage>
</organism>
<accession>A0A8H2NS33</accession>
<evidence type="ECO:0000313" key="3">
    <source>
        <dbReference type="Proteomes" id="UP000325723"/>
    </source>
</evidence>
<dbReference type="Proteomes" id="UP000325723">
    <property type="component" value="Unassembled WGS sequence"/>
</dbReference>
<protein>
    <recommendedName>
        <fullName evidence="1">4-fold beta flower domain-containing protein</fullName>
    </recommendedName>
</protein>
<reference evidence="2 3" key="1">
    <citation type="submission" date="2019-09" db="EMBL/GenBank/DDBJ databases">
        <authorList>
            <person name="Chandra G."/>
            <person name="Truman W A."/>
        </authorList>
    </citation>
    <scope>NUCLEOTIDE SEQUENCE [LARGE SCALE GENOMIC DNA]</scope>
    <source>
        <strain evidence="2">PS900</strain>
    </source>
</reference>
<gene>
    <name evidence="2" type="ORF">PS900_01920</name>
</gene>
<dbReference type="AlphaFoldDB" id="A0A8H2NS33"/>